<evidence type="ECO:0000256" key="6">
    <source>
        <dbReference type="ARBA" id="ARBA00022786"/>
    </source>
</evidence>
<dbReference type="GO" id="GO:0008270">
    <property type="term" value="F:zinc ion binding"/>
    <property type="evidence" value="ECO:0007669"/>
    <property type="project" value="UniProtKB-KW"/>
</dbReference>
<evidence type="ECO:0000313" key="12">
    <source>
        <dbReference type="Proteomes" id="UP001222027"/>
    </source>
</evidence>
<dbReference type="SUPFAM" id="SSF57850">
    <property type="entry name" value="RING/U-box"/>
    <property type="match status" value="1"/>
</dbReference>
<dbReference type="Pfam" id="PF13639">
    <property type="entry name" value="zf-RING_2"/>
    <property type="match status" value="1"/>
</dbReference>
<evidence type="ECO:0000256" key="7">
    <source>
        <dbReference type="ARBA" id="ARBA00022833"/>
    </source>
</evidence>
<evidence type="ECO:0000259" key="10">
    <source>
        <dbReference type="PROSITE" id="PS50089"/>
    </source>
</evidence>
<dbReference type="PANTHER" id="PTHR15710:SF34">
    <property type="entry name" value="E3 UBIQUITIN-PROTEIN LIGASE RHC1A-RELATED"/>
    <property type="match status" value="1"/>
</dbReference>
<dbReference type="InterPro" id="IPR001841">
    <property type="entry name" value="Znf_RING"/>
</dbReference>
<dbReference type="InterPro" id="IPR013083">
    <property type="entry name" value="Znf_RING/FYVE/PHD"/>
</dbReference>
<organism evidence="11 12">
    <name type="scientific">Ensete ventricosum</name>
    <name type="common">Abyssinian banana</name>
    <name type="synonym">Musa ensete</name>
    <dbReference type="NCBI Taxonomy" id="4639"/>
    <lineage>
        <taxon>Eukaryota</taxon>
        <taxon>Viridiplantae</taxon>
        <taxon>Streptophyta</taxon>
        <taxon>Embryophyta</taxon>
        <taxon>Tracheophyta</taxon>
        <taxon>Spermatophyta</taxon>
        <taxon>Magnoliopsida</taxon>
        <taxon>Liliopsida</taxon>
        <taxon>Zingiberales</taxon>
        <taxon>Musaceae</taxon>
        <taxon>Ensete</taxon>
    </lineage>
</organism>
<keyword evidence="12" id="KW-1185">Reference proteome</keyword>
<dbReference type="AlphaFoldDB" id="A0AAV8RSL4"/>
<dbReference type="EC" id="2.3.2.27" evidence="2"/>
<feature type="domain" description="RING-type" evidence="10">
    <location>
        <begin position="248"/>
        <end position="289"/>
    </location>
</feature>
<dbReference type="PANTHER" id="PTHR15710">
    <property type="entry name" value="E3 UBIQUITIN-PROTEIN LIGASE PRAJA"/>
    <property type="match status" value="1"/>
</dbReference>
<proteinExistence type="predicted"/>
<evidence type="ECO:0000256" key="1">
    <source>
        <dbReference type="ARBA" id="ARBA00000900"/>
    </source>
</evidence>
<comment type="catalytic activity">
    <reaction evidence="1">
        <text>S-ubiquitinyl-[E2 ubiquitin-conjugating enzyme]-L-cysteine + [acceptor protein]-L-lysine = [E2 ubiquitin-conjugating enzyme]-L-cysteine + N(6)-ubiquitinyl-[acceptor protein]-L-lysine.</text>
        <dbReference type="EC" id="2.3.2.27"/>
    </reaction>
</comment>
<evidence type="ECO:0000313" key="11">
    <source>
        <dbReference type="EMBL" id="KAJ8509762.1"/>
    </source>
</evidence>
<name>A0AAV8RSL4_ENSVE</name>
<keyword evidence="7" id="KW-0862">Zinc</keyword>
<reference evidence="11 12" key="1">
    <citation type="submission" date="2022-12" db="EMBL/GenBank/DDBJ databases">
        <title>Chromosome-scale assembly of the Ensete ventricosum genome.</title>
        <authorList>
            <person name="Dussert Y."/>
            <person name="Stocks J."/>
            <person name="Wendawek A."/>
            <person name="Woldeyes F."/>
            <person name="Nichols R.A."/>
            <person name="Borrell J.S."/>
        </authorList>
    </citation>
    <scope>NUCLEOTIDE SEQUENCE [LARGE SCALE GENOMIC DNA]</scope>
    <source>
        <strain evidence="12">cv. Maze</strain>
        <tissue evidence="11">Seeds</tissue>
    </source>
</reference>
<evidence type="ECO:0000256" key="5">
    <source>
        <dbReference type="ARBA" id="ARBA00022771"/>
    </source>
</evidence>
<evidence type="ECO:0000256" key="8">
    <source>
        <dbReference type="PROSITE-ProRule" id="PRU00175"/>
    </source>
</evidence>
<feature type="region of interest" description="Disordered" evidence="9">
    <location>
        <begin position="296"/>
        <end position="321"/>
    </location>
</feature>
<dbReference type="SMART" id="SM00184">
    <property type="entry name" value="RING"/>
    <property type="match status" value="1"/>
</dbReference>
<dbReference type="FunFam" id="3.30.40.10:FF:000022">
    <property type="entry name" value="E3 ubiquitin-protein ligase RING1-like"/>
    <property type="match status" value="1"/>
</dbReference>
<protein>
    <recommendedName>
        <fullName evidence="2">RING-type E3 ubiquitin transferase</fullName>
        <ecNumber evidence="2">2.3.2.27</ecNumber>
    </recommendedName>
</protein>
<keyword evidence="3" id="KW-0808">Transferase</keyword>
<keyword evidence="5 8" id="KW-0863">Zinc-finger</keyword>
<dbReference type="PROSITE" id="PS50089">
    <property type="entry name" value="ZF_RING_2"/>
    <property type="match status" value="1"/>
</dbReference>
<dbReference type="GO" id="GO:0005737">
    <property type="term" value="C:cytoplasm"/>
    <property type="evidence" value="ECO:0007669"/>
    <property type="project" value="TreeGrafter"/>
</dbReference>
<evidence type="ECO:0000256" key="2">
    <source>
        <dbReference type="ARBA" id="ARBA00012483"/>
    </source>
</evidence>
<keyword evidence="6" id="KW-0833">Ubl conjugation pathway</keyword>
<evidence type="ECO:0000256" key="3">
    <source>
        <dbReference type="ARBA" id="ARBA00022679"/>
    </source>
</evidence>
<accession>A0AAV8RSL4</accession>
<evidence type="ECO:0000256" key="9">
    <source>
        <dbReference type="SAM" id="MobiDB-lite"/>
    </source>
</evidence>
<dbReference type="EMBL" id="JAQQAF010000001">
    <property type="protein sequence ID" value="KAJ8509762.1"/>
    <property type="molecule type" value="Genomic_DNA"/>
</dbReference>
<dbReference type="Proteomes" id="UP001222027">
    <property type="component" value="Unassembled WGS sequence"/>
</dbReference>
<dbReference type="GO" id="GO:0016567">
    <property type="term" value="P:protein ubiquitination"/>
    <property type="evidence" value="ECO:0007669"/>
    <property type="project" value="TreeGrafter"/>
</dbReference>
<evidence type="ECO:0000256" key="4">
    <source>
        <dbReference type="ARBA" id="ARBA00022723"/>
    </source>
</evidence>
<dbReference type="GO" id="GO:0061630">
    <property type="term" value="F:ubiquitin protein ligase activity"/>
    <property type="evidence" value="ECO:0007669"/>
    <property type="project" value="UniProtKB-EC"/>
</dbReference>
<keyword evidence="4" id="KW-0479">Metal-binding</keyword>
<comment type="caution">
    <text evidence="11">The sequence shown here is derived from an EMBL/GenBank/DDBJ whole genome shotgun (WGS) entry which is preliminary data.</text>
</comment>
<sequence>MVCPNCNSGFVEELDEIDATMSDHVGVDPDAVHDPWIRIMETMSFLTRRRVRRGHHGGLIRMLNTNSDFGMEVGSGPLVAPRRDQIPVHGPEGHGLDTSLDRHYGAGIRQADMIDSFVEPGLDELIEHLMQNDRHGSMATLLNRLDGVGIRQADRADHFVERVLDELIEQLMQINRHGSTDTLLNGHYGVGIRQTDMADHFVEPGLGELIEQSMQNDRHGAPSASRSSIDAMPIIKINQGHLRVDSQCPVCLERFEIGSEAREMPCKHLYHSECIIPWLEQHNSCPVCRYEMPTQGSGSWSSRSSGQTSGSSSRNSGQRLRSRLSNMWPFHASSSNSNSYLNPN</sequence>
<gene>
    <name evidence="11" type="ORF">OPV22_000196</name>
</gene>
<dbReference type="CDD" id="cd16669">
    <property type="entry name" value="RING-H2_RNF181"/>
    <property type="match status" value="1"/>
</dbReference>
<dbReference type="Gene3D" id="3.30.40.10">
    <property type="entry name" value="Zinc/RING finger domain, C3HC4 (zinc finger)"/>
    <property type="match status" value="1"/>
</dbReference>